<dbReference type="OrthoDB" id="9779968at2"/>
<organism evidence="1 2">
    <name type="scientific">Baekduia soli</name>
    <dbReference type="NCBI Taxonomy" id="496014"/>
    <lineage>
        <taxon>Bacteria</taxon>
        <taxon>Bacillati</taxon>
        <taxon>Actinomycetota</taxon>
        <taxon>Thermoleophilia</taxon>
        <taxon>Solirubrobacterales</taxon>
        <taxon>Baekduiaceae</taxon>
        <taxon>Baekduia</taxon>
    </lineage>
</organism>
<dbReference type="InterPro" id="IPR010869">
    <property type="entry name" value="DUF1501"/>
</dbReference>
<name>A0A5B8U2B8_9ACTN</name>
<evidence type="ECO:0000313" key="1">
    <source>
        <dbReference type="EMBL" id="QEC47090.1"/>
    </source>
</evidence>
<reference evidence="1 2" key="1">
    <citation type="journal article" date="2018" name="J. Microbiol.">
        <title>Baekduia soli gen. nov., sp. nov., a novel bacterium isolated from the soil of Baekdu Mountain and proposal of a novel family name, Baekduiaceae fam. nov.</title>
        <authorList>
            <person name="An D.S."/>
            <person name="Siddiqi M.Z."/>
            <person name="Kim K.H."/>
            <person name="Yu H.S."/>
            <person name="Im W.T."/>
        </authorList>
    </citation>
    <scope>NUCLEOTIDE SEQUENCE [LARGE SCALE GENOMIC DNA]</scope>
    <source>
        <strain evidence="1 2">BR7-21</strain>
    </source>
</reference>
<dbReference type="RefSeq" id="WP_146917072.1">
    <property type="nucleotide sequence ID" value="NZ_CP042430.1"/>
</dbReference>
<dbReference type="AlphaFoldDB" id="A0A5B8U2B8"/>
<dbReference type="KEGG" id="bsol:FSW04_05470"/>
<evidence type="ECO:0000313" key="2">
    <source>
        <dbReference type="Proteomes" id="UP000321805"/>
    </source>
</evidence>
<dbReference type="PANTHER" id="PTHR43737">
    <property type="entry name" value="BLL7424 PROTEIN"/>
    <property type="match status" value="1"/>
</dbReference>
<sequence>MPRPNVHTACQDFHHASETARRDVLTRRQLLRWGIGAGVTVYGAQRLPTRHLLDAAAAEAAAAPDAPVLVSVFLPGGLDLLDTLVPLDQEGPLRDLRSSIPAGAPVPLAGTSLAVHPALTRGPAGGLKGLYERGQVGFLPGIDYANPNLSHFASRAFWETGMVSQQSVSGWLGRWLDRHGSADNPLQGLSSGYDLSPTLSSVSAPVASVSDPGDAGLYLSGLWGEWGDAAVAAYAALARTDATAPGPVAAARGARFAHQVAQQLAPFARSDDSAPDPLAGPVTYPTGNDTADRLRVLAGLLAQPLGIRLATVDADGRFDTHEGQAATLTSDLGDVAEALAAFQADLAARGLADRVLTFVWSEFGRRPEFNESGGTDHGAGGIAWVQGPRALGGILTDYPSVTDLDPESNLKVTVDFRRVYSSLIVQWLGTDPAEVIPGAAGFGQVPLVRA</sequence>
<accession>A0A5B8U2B8</accession>
<keyword evidence="2" id="KW-1185">Reference proteome</keyword>
<protein>
    <submittedName>
        <fullName evidence="1">DUF1501 domain-containing protein</fullName>
    </submittedName>
</protein>
<dbReference type="PANTHER" id="PTHR43737:SF1">
    <property type="entry name" value="DUF1501 DOMAIN-CONTAINING PROTEIN"/>
    <property type="match status" value="1"/>
</dbReference>
<gene>
    <name evidence="1" type="ORF">FSW04_05470</name>
</gene>
<dbReference type="Proteomes" id="UP000321805">
    <property type="component" value="Chromosome"/>
</dbReference>
<dbReference type="Pfam" id="PF07394">
    <property type="entry name" value="DUF1501"/>
    <property type="match status" value="1"/>
</dbReference>
<dbReference type="EMBL" id="CP042430">
    <property type="protein sequence ID" value="QEC47090.1"/>
    <property type="molecule type" value="Genomic_DNA"/>
</dbReference>
<proteinExistence type="predicted"/>